<keyword evidence="3" id="KW-0862">Zinc</keyword>
<dbReference type="PANTHER" id="PTHR13848">
    <property type="entry name" value="PROTEIN YIPPEE-LIKE CG15309-RELATED"/>
    <property type="match status" value="1"/>
</dbReference>
<evidence type="ECO:0000256" key="4">
    <source>
        <dbReference type="SAM" id="MobiDB-lite"/>
    </source>
</evidence>
<evidence type="ECO:0000256" key="1">
    <source>
        <dbReference type="ARBA" id="ARBA00005613"/>
    </source>
</evidence>
<name>A0A446BEA9_9PEZI</name>
<protein>
    <submittedName>
        <fullName evidence="6">Fac5f008-8744-4c25-8f0d-53d3c876e345</fullName>
    </submittedName>
</protein>
<feature type="compositionally biased region" description="Pro residues" evidence="4">
    <location>
        <begin position="43"/>
        <end position="54"/>
    </location>
</feature>
<dbReference type="InterPro" id="IPR004910">
    <property type="entry name" value="Yippee/Mis18/Cereblon"/>
</dbReference>
<feature type="domain" description="Yippee" evidence="5">
    <location>
        <begin position="103"/>
        <end position="232"/>
    </location>
</feature>
<evidence type="ECO:0000313" key="6">
    <source>
        <dbReference type="EMBL" id="SPQ20805.1"/>
    </source>
</evidence>
<dbReference type="AlphaFoldDB" id="A0A446BEA9"/>
<evidence type="ECO:0000256" key="3">
    <source>
        <dbReference type="ARBA" id="ARBA00022833"/>
    </source>
</evidence>
<gene>
    <name evidence="6" type="ORF">TT172_LOCUS3224</name>
</gene>
<comment type="similarity">
    <text evidence="1">Belongs to the yippee family.</text>
</comment>
<accession>A0A446BEA9</accession>
<proteinExistence type="inferred from homology"/>
<organism evidence="6 7">
    <name type="scientific">Thermothielavioides terrestris</name>
    <dbReference type="NCBI Taxonomy" id="2587410"/>
    <lineage>
        <taxon>Eukaryota</taxon>
        <taxon>Fungi</taxon>
        <taxon>Dikarya</taxon>
        <taxon>Ascomycota</taxon>
        <taxon>Pezizomycotina</taxon>
        <taxon>Sordariomycetes</taxon>
        <taxon>Sordariomycetidae</taxon>
        <taxon>Sordariales</taxon>
        <taxon>Chaetomiaceae</taxon>
        <taxon>Thermothielavioides</taxon>
    </lineage>
</organism>
<sequence length="338" mass="36219">MIGKLISRRQTSTSASSDGHRRPSFPTFLLPSFRIPLPGWRVPEPPSSSSPPPSASAVPSLSSSPTSPTSPPAGPREDPLGGGHRRRRRLSSIPSAAGGAASATLRCRGCSADLAFLAQIVSKAFTGRHGPAYLVSPPPAQATPSCPRWPRNNNTTNRATTATAPTTPDLVNVRVGRPETRRLTTGEHVVADIRCAGCGAAVGWKYLAAADAAQEYKVGKFVLEARRVVGYHQWEDVPVRERERVRVRGGGVEDGDGEAVVPGGVEEEEEEVYGSEQLFFGGGAAGDELDGEEDVVVFDSEDEEECEDMFAGVWDAKEVARRRQSRVYSMSLEHEDSA</sequence>
<dbReference type="InterPro" id="IPR039058">
    <property type="entry name" value="Yippee_fam"/>
</dbReference>
<dbReference type="PROSITE" id="PS51792">
    <property type="entry name" value="YIPPEE"/>
    <property type="match status" value="1"/>
</dbReference>
<dbReference type="Proteomes" id="UP000289323">
    <property type="component" value="Unassembled WGS sequence"/>
</dbReference>
<feature type="region of interest" description="Disordered" evidence="4">
    <location>
        <begin position="1"/>
        <end position="98"/>
    </location>
</feature>
<evidence type="ECO:0000259" key="5">
    <source>
        <dbReference type="PROSITE" id="PS51792"/>
    </source>
</evidence>
<dbReference type="GO" id="GO:0046872">
    <property type="term" value="F:metal ion binding"/>
    <property type="evidence" value="ECO:0007669"/>
    <property type="project" value="UniProtKB-KW"/>
</dbReference>
<evidence type="ECO:0000256" key="2">
    <source>
        <dbReference type="ARBA" id="ARBA00022723"/>
    </source>
</evidence>
<evidence type="ECO:0000313" key="7">
    <source>
        <dbReference type="Proteomes" id="UP000289323"/>
    </source>
</evidence>
<dbReference type="Pfam" id="PF03226">
    <property type="entry name" value="Yippee-Mis18"/>
    <property type="match status" value="1"/>
</dbReference>
<feature type="compositionally biased region" description="Polar residues" evidence="4">
    <location>
        <begin position="8"/>
        <end position="17"/>
    </location>
</feature>
<keyword evidence="2" id="KW-0479">Metal-binding</keyword>
<reference evidence="6 7" key="1">
    <citation type="submission" date="2018-04" db="EMBL/GenBank/DDBJ databases">
        <authorList>
            <person name="Huttner S."/>
            <person name="Dainat J."/>
        </authorList>
    </citation>
    <scope>NUCLEOTIDE SEQUENCE [LARGE SCALE GENOMIC DNA]</scope>
</reference>
<feature type="compositionally biased region" description="Low complexity" evidence="4">
    <location>
        <begin position="55"/>
        <end position="67"/>
    </location>
</feature>
<dbReference type="InterPro" id="IPR034751">
    <property type="entry name" value="Yippee"/>
</dbReference>
<dbReference type="EMBL" id="OUUZ01000008">
    <property type="protein sequence ID" value="SPQ20805.1"/>
    <property type="molecule type" value="Genomic_DNA"/>
</dbReference>